<sequence length="199" mass="22475">MHAGPFGASMYPLLVNFPERFKTDRLILRCVRPGDGATICDALADSVAALRQFPASLPWALEEPSVERSEIYCREGFAHFIARREFRFLIFLGDGETLVGCCALFCPNWSVPSVEIGWWGRTPTLGHGFISEAVEGLIRYAFEQLFVHRVAAFVDDLNSKSIRLCERVGMTLEGTLRQERVDPDGTLRNTRVYATIRMR</sequence>
<dbReference type="InterPro" id="IPR051531">
    <property type="entry name" value="N-acetyltransferase"/>
</dbReference>
<dbReference type="GO" id="GO:0016747">
    <property type="term" value="F:acyltransferase activity, transferring groups other than amino-acyl groups"/>
    <property type="evidence" value="ECO:0007669"/>
    <property type="project" value="InterPro"/>
</dbReference>
<dbReference type="PROSITE" id="PS51186">
    <property type="entry name" value="GNAT"/>
    <property type="match status" value="1"/>
</dbReference>
<dbReference type="Proteomes" id="UP000494363">
    <property type="component" value="Unassembled WGS sequence"/>
</dbReference>
<dbReference type="InterPro" id="IPR000182">
    <property type="entry name" value="GNAT_dom"/>
</dbReference>
<dbReference type="SUPFAM" id="SSF55729">
    <property type="entry name" value="Acyl-CoA N-acyltransferases (Nat)"/>
    <property type="match status" value="1"/>
</dbReference>
<proteinExistence type="predicted"/>
<gene>
    <name evidence="2" type="ORF">LMG29542_06763</name>
</gene>
<dbReference type="InterPro" id="IPR016181">
    <property type="entry name" value="Acyl_CoA_acyltransferase"/>
</dbReference>
<dbReference type="Gene3D" id="3.40.630.30">
    <property type="match status" value="1"/>
</dbReference>
<dbReference type="PANTHER" id="PTHR43792">
    <property type="entry name" value="GNAT FAMILY, PUTATIVE (AFU_ORTHOLOGUE AFUA_3G00765)-RELATED-RELATED"/>
    <property type="match status" value="1"/>
</dbReference>
<feature type="domain" description="N-acetyltransferase" evidence="1">
    <location>
        <begin position="48"/>
        <end position="199"/>
    </location>
</feature>
<accession>A0A6J5F0Y3</accession>
<dbReference type="EMBL" id="CADIKH010000056">
    <property type="protein sequence ID" value="CAB3772014.1"/>
    <property type="molecule type" value="Genomic_DNA"/>
</dbReference>
<organism evidence="2 3">
    <name type="scientific">Paraburkholderia humisilvae</name>
    <dbReference type="NCBI Taxonomy" id="627669"/>
    <lineage>
        <taxon>Bacteria</taxon>
        <taxon>Pseudomonadati</taxon>
        <taxon>Pseudomonadota</taxon>
        <taxon>Betaproteobacteria</taxon>
        <taxon>Burkholderiales</taxon>
        <taxon>Burkholderiaceae</taxon>
        <taxon>Paraburkholderia</taxon>
    </lineage>
</organism>
<evidence type="ECO:0000259" key="1">
    <source>
        <dbReference type="PROSITE" id="PS51186"/>
    </source>
</evidence>
<evidence type="ECO:0000313" key="3">
    <source>
        <dbReference type="Proteomes" id="UP000494363"/>
    </source>
</evidence>
<keyword evidence="3" id="KW-1185">Reference proteome</keyword>
<name>A0A6J5F0Y3_9BURK</name>
<reference evidence="2 3" key="1">
    <citation type="submission" date="2020-04" db="EMBL/GenBank/DDBJ databases">
        <authorList>
            <person name="De Canck E."/>
        </authorList>
    </citation>
    <scope>NUCLEOTIDE SEQUENCE [LARGE SCALE GENOMIC DNA]</scope>
    <source>
        <strain evidence="2 3">LMG 29542</strain>
    </source>
</reference>
<protein>
    <recommendedName>
        <fullName evidence="1">N-acetyltransferase domain-containing protein</fullName>
    </recommendedName>
</protein>
<dbReference type="AlphaFoldDB" id="A0A6J5F0Y3"/>
<dbReference type="Pfam" id="PF13302">
    <property type="entry name" value="Acetyltransf_3"/>
    <property type="match status" value="1"/>
</dbReference>
<evidence type="ECO:0000313" key="2">
    <source>
        <dbReference type="EMBL" id="CAB3772014.1"/>
    </source>
</evidence>